<dbReference type="Gene3D" id="3.40.30.10">
    <property type="entry name" value="Glutaredoxin"/>
    <property type="match status" value="1"/>
</dbReference>
<dbReference type="AlphaFoldDB" id="A0A1J5R5B8"/>
<protein>
    <submittedName>
        <fullName evidence="2">Thiol:disulfide interchange protein DsbG</fullName>
    </submittedName>
</protein>
<sequence length="227" mass="24400">MRDFKTARASTLAASHISMTRHHSRSDHAPLGVPAWSAVRRSFVILALLLAASVARPASAQQTPGQLADQVLLHAHEATAIAEGGGHRVVDIFFDPNCPYCRQLYSDLRAWVGKDDLQFRWIAVAILVPSSLPKAAAILQAPDRLQAFRATEDHGLNPNASPGIAPARVVTPRTRKALAANEALLQRAGIDSAVPLMVFRDKAGKDQLFIGAPKSDTELAALLATVR</sequence>
<name>A0A1J5R5B8_9ZZZZ</name>
<proteinExistence type="predicted"/>
<dbReference type="EMBL" id="MLJW01000270">
    <property type="protein sequence ID" value="OIQ91089.1"/>
    <property type="molecule type" value="Genomic_DNA"/>
</dbReference>
<comment type="caution">
    <text evidence="2">The sequence shown here is derived from an EMBL/GenBank/DDBJ whole genome shotgun (WGS) entry which is preliminary data.</text>
</comment>
<dbReference type="Pfam" id="PF13098">
    <property type="entry name" value="Thioredoxin_2"/>
    <property type="match status" value="1"/>
</dbReference>
<accession>A0A1J5R5B8</accession>
<evidence type="ECO:0000259" key="1">
    <source>
        <dbReference type="PROSITE" id="PS51352"/>
    </source>
</evidence>
<dbReference type="InterPro" id="IPR036249">
    <property type="entry name" value="Thioredoxin-like_sf"/>
</dbReference>
<gene>
    <name evidence="2" type="primary">dsbG_2</name>
    <name evidence="2" type="ORF">GALL_269930</name>
</gene>
<feature type="domain" description="Thioredoxin" evidence="1">
    <location>
        <begin position="49"/>
        <end position="227"/>
    </location>
</feature>
<dbReference type="InterPro" id="IPR013766">
    <property type="entry name" value="Thioredoxin_domain"/>
</dbReference>
<dbReference type="SUPFAM" id="SSF52833">
    <property type="entry name" value="Thioredoxin-like"/>
    <property type="match status" value="1"/>
</dbReference>
<dbReference type="PANTHER" id="PTHR35272:SF3">
    <property type="entry name" value="THIOL:DISULFIDE INTERCHANGE PROTEIN DSBC"/>
    <property type="match status" value="1"/>
</dbReference>
<dbReference type="InterPro" id="IPR051470">
    <property type="entry name" value="Thiol:disulfide_interchange"/>
</dbReference>
<organism evidence="2">
    <name type="scientific">mine drainage metagenome</name>
    <dbReference type="NCBI Taxonomy" id="410659"/>
    <lineage>
        <taxon>unclassified sequences</taxon>
        <taxon>metagenomes</taxon>
        <taxon>ecological metagenomes</taxon>
    </lineage>
</organism>
<dbReference type="PANTHER" id="PTHR35272">
    <property type="entry name" value="THIOL:DISULFIDE INTERCHANGE PROTEIN DSBC-RELATED"/>
    <property type="match status" value="1"/>
</dbReference>
<dbReference type="PROSITE" id="PS51352">
    <property type="entry name" value="THIOREDOXIN_2"/>
    <property type="match status" value="1"/>
</dbReference>
<evidence type="ECO:0000313" key="2">
    <source>
        <dbReference type="EMBL" id="OIQ91089.1"/>
    </source>
</evidence>
<reference evidence="2" key="1">
    <citation type="submission" date="2016-10" db="EMBL/GenBank/DDBJ databases">
        <title>Sequence of Gallionella enrichment culture.</title>
        <authorList>
            <person name="Poehlein A."/>
            <person name="Muehling M."/>
            <person name="Daniel R."/>
        </authorList>
    </citation>
    <scope>NUCLEOTIDE SEQUENCE</scope>
</reference>
<dbReference type="InterPro" id="IPR012336">
    <property type="entry name" value="Thioredoxin-like_fold"/>
</dbReference>